<dbReference type="InterPro" id="IPR002150">
    <property type="entry name" value="Ribosomal_bL31"/>
</dbReference>
<dbReference type="RefSeq" id="WP_344194646.1">
    <property type="nucleotide sequence ID" value="NZ_BAAARN010000003.1"/>
</dbReference>
<dbReference type="PRINTS" id="PR01249">
    <property type="entry name" value="RIBOSOMALL31"/>
</dbReference>
<gene>
    <name evidence="3" type="primary">rpmE2</name>
    <name evidence="4" type="ORF">GCM10009867_28890</name>
</gene>
<keyword evidence="1 3" id="KW-0689">Ribosomal protein</keyword>
<dbReference type="GO" id="GO:0005840">
    <property type="term" value="C:ribosome"/>
    <property type="evidence" value="ECO:0007669"/>
    <property type="project" value="UniProtKB-KW"/>
</dbReference>
<organism evidence="4 5">
    <name type="scientific">Pedococcus aerophilus</name>
    <dbReference type="NCBI Taxonomy" id="436356"/>
    <lineage>
        <taxon>Bacteria</taxon>
        <taxon>Bacillati</taxon>
        <taxon>Actinomycetota</taxon>
        <taxon>Actinomycetes</taxon>
        <taxon>Micrococcales</taxon>
        <taxon>Intrasporangiaceae</taxon>
        <taxon>Pedococcus</taxon>
    </lineage>
</organism>
<dbReference type="EMBL" id="BAAARN010000003">
    <property type="protein sequence ID" value="GAA2738281.1"/>
    <property type="molecule type" value="Genomic_DNA"/>
</dbReference>
<evidence type="ECO:0000256" key="1">
    <source>
        <dbReference type="ARBA" id="ARBA00022980"/>
    </source>
</evidence>
<reference evidence="5" key="1">
    <citation type="journal article" date="2019" name="Int. J. Syst. Evol. Microbiol.">
        <title>The Global Catalogue of Microorganisms (GCM) 10K type strain sequencing project: providing services to taxonomists for standard genome sequencing and annotation.</title>
        <authorList>
            <consortium name="The Broad Institute Genomics Platform"/>
            <consortium name="The Broad Institute Genome Sequencing Center for Infectious Disease"/>
            <person name="Wu L."/>
            <person name="Ma J."/>
        </authorList>
    </citation>
    <scope>NUCLEOTIDE SEQUENCE [LARGE SCALE GENOMIC DNA]</scope>
    <source>
        <strain evidence="5">JCM 16378</strain>
    </source>
</reference>
<dbReference type="PANTHER" id="PTHR33280:SF1">
    <property type="entry name" value="LARGE RIBOSOMAL SUBUNIT PROTEIN BL31C"/>
    <property type="match status" value="1"/>
</dbReference>
<evidence type="ECO:0000313" key="4">
    <source>
        <dbReference type="EMBL" id="GAA2738281.1"/>
    </source>
</evidence>
<name>A0ABP6H8F4_9MICO</name>
<dbReference type="SUPFAM" id="SSF143800">
    <property type="entry name" value="L28p-like"/>
    <property type="match status" value="1"/>
</dbReference>
<dbReference type="NCBIfam" id="NF002462">
    <property type="entry name" value="PRK01678.1"/>
    <property type="match status" value="1"/>
</dbReference>
<sequence length="82" mass="9283">MKPGIHPEYRPVVFEDATTGDAFLTRSTVVTSLTTTWTDGRTLPLVKVEVSSASHPFWTGRARVLDSEGRVEQFRRRYGTTR</sequence>
<protein>
    <recommendedName>
        <fullName evidence="3">Large ribosomal subunit protein bL31B</fullName>
    </recommendedName>
</protein>
<proteinExistence type="inferred from homology"/>
<dbReference type="InterPro" id="IPR034704">
    <property type="entry name" value="Ribosomal_bL28/bL31-like_sf"/>
</dbReference>
<comment type="similarity">
    <text evidence="3">Belongs to the bacterial ribosomal protein bL31 family. Type B subfamily.</text>
</comment>
<dbReference type="PANTHER" id="PTHR33280">
    <property type="entry name" value="50S RIBOSOMAL PROTEIN L31, CHLOROPLASTIC"/>
    <property type="match status" value="1"/>
</dbReference>
<keyword evidence="5" id="KW-1185">Reference proteome</keyword>
<dbReference type="PROSITE" id="PS01143">
    <property type="entry name" value="RIBOSOMAL_L31"/>
    <property type="match status" value="1"/>
</dbReference>
<dbReference type="Pfam" id="PF01197">
    <property type="entry name" value="Ribosomal_L31"/>
    <property type="match status" value="1"/>
</dbReference>
<dbReference type="Proteomes" id="UP001501326">
    <property type="component" value="Unassembled WGS sequence"/>
</dbReference>
<dbReference type="Gene3D" id="4.10.830.30">
    <property type="entry name" value="Ribosomal protein L31"/>
    <property type="match status" value="1"/>
</dbReference>
<accession>A0ABP6H8F4</accession>
<dbReference type="HAMAP" id="MF_00502">
    <property type="entry name" value="Ribosomal_bL31_2"/>
    <property type="match status" value="1"/>
</dbReference>
<evidence type="ECO:0000256" key="2">
    <source>
        <dbReference type="ARBA" id="ARBA00023274"/>
    </source>
</evidence>
<dbReference type="InterPro" id="IPR027493">
    <property type="entry name" value="Ribosomal_bL31_B"/>
</dbReference>
<dbReference type="InterPro" id="IPR042105">
    <property type="entry name" value="Ribosomal_bL31_sf"/>
</dbReference>
<comment type="caution">
    <text evidence="4">The sequence shown here is derived from an EMBL/GenBank/DDBJ whole genome shotgun (WGS) entry which is preliminary data.</text>
</comment>
<dbReference type="NCBIfam" id="TIGR00105">
    <property type="entry name" value="L31"/>
    <property type="match status" value="1"/>
</dbReference>
<evidence type="ECO:0000256" key="3">
    <source>
        <dbReference type="HAMAP-Rule" id="MF_00502"/>
    </source>
</evidence>
<comment type="subunit">
    <text evidence="3">Part of the 50S ribosomal subunit.</text>
</comment>
<evidence type="ECO:0000313" key="5">
    <source>
        <dbReference type="Proteomes" id="UP001501326"/>
    </source>
</evidence>
<keyword evidence="2 3" id="KW-0687">Ribonucleoprotein</keyword>